<feature type="region of interest" description="Disordered" evidence="1">
    <location>
        <begin position="1"/>
        <end position="48"/>
    </location>
</feature>
<keyword evidence="3" id="KW-1185">Reference proteome</keyword>
<feature type="compositionally biased region" description="Basic and acidic residues" evidence="1">
    <location>
        <begin position="23"/>
        <end position="37"/>
    </location>
</feature>
<protein>
    <submittedName>
        <fullName evidence="2">Uncharacterized protein</fullName>
    </submittedName>
</protein>
<dbReference type="EMBL" id="BTRK01000004">
    <property type="protein sequence ID" value="GMR50735.1"/>
    <property type="molecule type" value="Genomic_DNA"/>
</dbReference>
<feature type="non-terminal residue" evidence="2">
    <location>
        <position position="1"/>
    </location>
</feature>
<reference evidence="3" key="1">
    <citation type="submission" date="2022-10" db="EMBL/GenBank/DDBJ databases">
        <title>Genome assembly of Pristionchus species.</title>
        <authorList>
            <person name="Yoshida K."/>
            <person name="Sommer R.J."/>
        </authorList>
    </citation>
    <scope>NUCLEOTIDE SEQUENCE [LARGE SCALE GENOMIC DNA]</scope>
    <source>
        <strain evidence="3">RS5460</strain>
    </source>
</reference>
<evidence type="ECO:0000313" key="2">
    <source>
        <dbReference type="EMBL" id="GMR50735.1"/>
    </source>
</evidence>
<comment type="caution">
    <text evidence="2">The sequence shown here is derived from an EMBL/GenBank/DDBJ whole genome shotgun (WGS) entry which is preliminary data.</text>
</comment>
<dbReference type="AlphaFoldDB" id="A0AAN5CUH7"/>
<organism evidence="2 3">
    <name type="scientific">Pristionchus mayeri</name>
    <dbReference type="NCBI Taxonomy" id="1317129"/>
    <lineage>
        <taxon>Eukaryota</taxon>
        <taxon>Metazoa</taxon>
        <taxon>Ecdysozoa</taxon>
        <taxon>Nematoda</taxon>
        <taxon>Chromadorea</taxon>
        <taxon>Rhabditida</taxon>
        <taxon>Rhabditina</taxon>
        <taxon>Diplogasteromorpha</taxon>
        <taxon>Diplogasteroidea</taxon>
        <taxon>Neodiplogasteridae</taxon>
        <taxon>Pristionchus</taxon>
    </lineage>
</organism>
<evidence type="ECO:0000313" key="3">
    <source>
        <dbReference type="Proteomes" id="UP001328107"/>
    </source>
</evidence>
<evidence type="ECO:0000256" key="1">
    <source>
        <dbReference type="SAM" id="MobiDB-lite"/>
    </source>
</evidence>
<accession>A0AAN5CUH7</accession>
<proteinExistence type="predicted"/>
<name>A0AAN5CUH7_9BILA</name>
<dbReference type="Proteomes" id="UP001328107">
    <property type="component" value="Unassembled WGS sequence"/>
</dbReference>
<sequence>RCLSTTTPMPASIRVPDSGTTTGRERDERTRWREPSQSHRLTRQSGRETAYCSHAVGRDPQPASWRLRAGKEARKQERTDGMSQLHLTRHHIKLLLRGSGEGKFPDFIVILCFPIDLIIDHAVIIF</sequence>
<gene>
    <name evidence="2" type="ORF">PMAYCL1PPCAC_20930</name>
</gene>